<evidence type="ECO:0000313" key="3">
    <source>
        <dbReference type="Proteomes" id="UP000199382"/>
    </source>
</evidence>
<organism evidence="2 3">
    <name type="scientific">Aliiruegeria lutimaris</name>
    <dbReference type="NCBI Taxonomy" id="571298"/>
    <lineage>
        <taxon>Bacteria</taxon>
        <taxon>Pseudomonadati</taxon>
        <taxon>Pseudomonadota</taxon>
        <taxon>Alphaproteobacteria</taxon>
        <taxon>Rhodobacterales</taxon>
        <taxon>Roseobacteraceae</taxon>
        <taxon>Aliiruegeria</taxon>
    </lineage>
</organism>
<dbReference type="STRING" id="571298.SAMN04488026_10932"/>
<dbReference type="EMBL" id="FNEK01000093">
    <property type="protein sequence ID" value="SDL55244.1"/>
    <property type="molecule type" value="Genomic_DNA"/>
</dbReference>
<evidence type="ECO:0000313" key="2">
    <source>
        <dbReference type="EMBL" id="SDL55244.1"/>
    </source>
</evidence>
<dbReference type="InterPro" id="IPR003959">
    <property type="entry name" value="ATPase_AAA_core"/>
</dbReference>
<name>A0A1G9L0B0_9RHOB</name>
<keyword evidence="3" id="KW-1185">Reference proteome</keyword>
<evidence type="ECO:0000259" key="1">
    <source>
        <dbReference type="Pfam" id="PF13304"/>
    </source>
</evidence>
<protein>
    <recommendedName>
        <fullName evidence="1">ATPase AAA-type core domain-containing protein</fullName>
    </recommendedName>
</protein>
<dbReference type="Proteomes" id="UP000199382">
    <property type="component" value="Unassembled WGS sequence"/>
</dbReference>
<feature type="domain" description="ATPase AAA-type core" evidence="1">
    <location>
        <begin position="20"/>
        <end position="64"/>
    </location>
</feature>
<gene>
    <name evidence="2" type="ORF">SAMN04488026_10932</name>
</gene>
<dbReference type="SUPFAM" id="SSF52540">
    <property type="entry name" value="P-loop containing nucleoside triphosphate hydrolases"/>
    <property type="match status" value="1"/>
</dbReference>
<accession>A0A1G9L0B0</accession>
<dbReference type="InterPro" id="IPR027417">
    <property type="entry name" value="P-loop_NTPase"/>
</dbReference>
<dbReference type="Pfam" id="PF13304">
    <property type="entry name" value="AAA_21"/>
    <property type="match status" value="1"/>
</dbReference>
<sequence>MICYLGKLHRRGGQAGRLHVVCIVGRNNSGKSTLLRAYELAQGSEKFDLSRDRFAQAPDDQPSEVILQIHIPEGIGNISEEWKEERDDLRILTSRWQWWPQHVGDGKLFPIRQTHRPGQDAFRLGE</sequence>
<dbReference type="AlphaFoldDB" id="A0A1G9L0B0"/>
<reference evidence="2 3" key="1">
    <citation type="submission" date="2016-10" db="EMBL/GenBank/DDBJ databases">
        <authorList>
            <person name="de Groot N.N."/>
        </authorList>
    </citation>
    <scope>NUCLEOTIDE SEQUENCE [LARGE SCALE GENOMIC DNA]</scope>
    <source>
        <strain evidence="2 3">DSM 25294</strain>
    </source>
</reference>
<proteinExistence type="predicted"/>
<dbReference type="Gene3D" id="3.40.50.300">
    <property type="entry name" value="P-loop containing nucleotide triphosphate hydrolases"/>
    <property type="match status" value="1"/>
</dbReference>